<dbReference type="PROSITE" id="PS00584">
    <property type="entry name" value="PFKB_KINASES_2"/>
    <property type="match status" value="1"/>
</dbReference>
<keyword evidence="4 6" id="KW-0418">Kinase</keyword>
<dbReference type="InterPro" id="IPR029056">
    <property type="entry name" value="Ribokinase-like"/>
</dbReference>
<dbReference type="AlphaFoldDB" id="A0A1I4NZP4"/>
<evidence type="ECO:0000256" key="2">
    <source>
        <dbReference type="ARBA" id="ARBA00022679"/>
    </source>
</evidence>
<evidence type="ECO:0000313" key="10">
    <source>
        <dbReference type="Proteomes" id="UP000199668"/>
    </source>
</evidence>
<evidence type="ECO:0000256" key="4">
    <source>
        <dbReference type="ARBA" id="ARBA00022777"/>
    </source>
</evidence>
<dbReference type="PRINTS" id="PR00990">
    <property type="entry name" value="RIBOKINASE"/>
</dbReference>
<dbReference type="OrthoDB" id="9813569at2"/>
<feature type="domain" description="Carbohydrate kinase PfkB" evidence="8">
    <location>
        <begin position="2"/>
        <end position="299"/>
    </location>
</feature>
<evidence type="ECO:0000256" key="6">
    <source>
        <dbReference type="RuleBase" id="RU003704"/>
    </source>
</evidence>
<gene>
    <name evidence="9" type="ORF">SAMN04488054_1225</name>
</gene>
<dbReference type="InterPro" id="IPR002139">
    <property type="entry name" value="Ribo/fructo_kinase"/>
</dbReference>
<dbReference type="EMBL" id="FOTY01000022">
    <property type="protein sequence ID" value="SFM21002.1"/>
    <property type="molecule type" value="Genomic_DNA"/>
</dbReference>
<dbReference type="SUPFAM" id="SSF53613">
    <property type="entry name" value="Ribokinase-like"/>
    <property type="match status" value="1"/>
</dbReference>
<evidence type="ECO:0000256" key="1">
    <source>
        <dbReference type="ARBA" id="ARBA00010688"/>
    </source>
</evidence>
<keyword evidence="5" id="KW-0067">ATP-binding</keyword>
<dbReference type="GO" id="GO:0006000">
    <property type="term" value="P:fructose metabolic process"/>
    <property type="evidence" value="ECO:0007669"/>
    <property type="project" value="UniProtKB-ARBA"/>
</dbReference>
<keyword evidence="2 6" id="KW-0808">Transferase</keyword>
<dbReference type="Proteomes" id="UP000199668">
    <property type="component" value="Unassembled WGS sequence"/>
</dbReference>
<evidence type="ECO:0000313" key="9">
    <source>
        <dbReference type="EMBL" id="SFM21002.1"/>
    </source>
</evidence>
<evidence type="ECO:0000259" key="8">
    <source>
        <dbReference type="Pfam" id="PF00294"/>
    </source>
</evidence>
<comment type="similarity">
    <text evidence="1 6">Belongs to the carbohydrate kinase PfkB family.</text>
</comment>
<evidence type="ECO:0000256" key="5">
    <source>
        <dbReference type="ARBA" id="ARBA00022840"/>
    </source>
</evidence>
<feature type="region of interest" description="Disordered" evidence="7">
    <location>
        <begin position="298"/>
        <end position="318"/>
    </location>
</feature>
<evidence type="ECO:0000256" key="3">
    <source>
        <dbReference type="ARBA" id="ARBA00022741"/>
    </source>
</evidence>
<dbReference type="GO" id="GO:0005524">
    <property type="term" value="F:ATP binding"/>
    <property type="evidence" value="ECO:0007669"/>
    <property type="project" value="UniProtKB-KW"/>
</dbReference>
<dbReference type="Gene3D" id="3.40.1190.20">
    <property type="match status" value="1"/>
</dbReference>
<reference evidence="9 10" key="1">
    <citation type="submission" date="2016-10" db="EMBL/GenBank/DDBJ databases">
        <authorList>
            <person name="de Groot N.N."/>
        </authorList>
    </citation>
    <scope>NUCLEOTIDE SEQUENCE [LARGE SCALE GENOMIC DNA]</scope>
    <source>
        <strain evidence="9 10">CGMCC 1.6134</strain>
    </source>
</reference>
<dbReference type="STRING" id="266892.SAMN04488054_1225"/>
<keyword evidence="10" id="KW-1185">Reference proteome</keyword>
<dbReference type="PANTHER" id="PTHR43085:SF1">
    <property type="entry name" value="PSEUDOURIDINE KINASE-RELATED"/>
    <property type="match status" value="1"/>
</dbReference>
<keyword evidence="3" id="KW-0547">Nucleotide-binding</keyword>
<dbReference type="GO" id="GO:0008865">
    <property type="term" value="F:fructokinase activity"/>
    <property type="evidence" value="ECO:0007669"/>
    <property type="project" value="UniProtKB-ARBA"/>
</dbReference>
<name>A0A1I4NZP4_9BACI</name>
<dbReference type="PANTHER" id="PTHR43085">
    <property type="entry name" value="HEXOKINASE FAMILY MEMBER"/>
    <property type="match status" value="1"/>
</dbReference>
<dbReference type="InterPro" id="IPR011611">
    <property type="entry name" value="PfkB_dom"/>
</dbReference>
<organism evidence="9 10">
    <name type="scientific">Salibacterium qingdaonense</name>
    <dbReference type="NCBI Taxonomy" id="266892"/>
    <lineage>
        <taxon>Bacteria</taxon>
        <taxon>Bacillati</taxon>
        <taxon>Bacillota</taxon>
        <taxon>Bacilli</taxon>
        <taxon>Bacillales</taxon>
        <taxon>Bacillaceae</taxon>
    </lineage>
</organism>
<sequence>MNVVTIGETMALFTPDQNGLMRYAHSYSRKFGGAESNMAIGLARLGHQAGWISRVGDDELGKAMLHFIRGEGVNTDCVTFDKEAPTGLYFKEFRKAGDIRVQYYRKGSAASRLSTADLDENYIKQADYLHISGITPALSSSCRNMLPEAVKTAKEHGVTVVFDPNLRRSLWSEEEARSTLLELAALADIVLPGIDEGDFLFGTKNPDELGRLFLQQGAGDVVLKAGSKGTYHFNKNGSAFIPSFDVETVVDPVGAGDGFAAGYLSGLIDGLSTENAVQRGNAVGALVTQAEGDVEGLPERGDVEALVNKDSGTEDVRR</sequence>
<evidence type="ECO:0000256" key="7">
    <source>
        <dbReference type="SAM" id="MobiDB-lite"/>
    </source>
</evidence>
<accession>A0A1I4NZP4</accession>
<protein>
    <submittedName>
        <fullName evidence="9">2-dehydro-3-deoxygluconokinase</fullName>
    </submittedName>
</protein>
<dbReference type="InterPro" id="IPR050306">
    <property type="entry name" value="PfkB_Carbo_kinase"/>
</dbReference>
<dbReference type="InterPro" id="IPR002173">
    <property type="entry name" value="Carboh/pur_kinase_PfkB_CS"/>
</dbReference>
<proteinExistence type="inferred from homology"/>
<dbReference type="RefSeq" id="WP_090927640.1">
    <property type="nucleotide sequence ID" value="NZ_FOTY01000022.1"/>
</dbReference>
<dbReference type="CDD" id="cd01166">
    <property type="entry name" value="KdgK"/>
    <property type="match status" value="1"/>
</dbReference>
<dbReference type="Pfam" id="PF00294">
    <property type="entry name" value="PfkB"/>
    <property type="match status" value="1"/>
</dbReference>